<gene>
    <name evidence="1" type="ORF">EDD18DRAFT_1115658</name>
</gene>
<sequence>MHINRDGIRQNMDQYTDKGVGKMANISQNKGLSYEILLCLSGDVMAAMPPSHTQVRSELMGDSHRCGVAYLWHYSSISGSVAVPSVLLSLMAQKSTLALSQDKPSRGNTSLYLISQLICQSFGQKWQYVELFLNCARINRGGRTGAMGVPDETCRLEWGADDGIVDISVCLVEVMIYTSHFIVDATTVEAEISDKTRHHRTTKQHQLGAYRAPDKATIISLPLAILGITNFGDPYTSINGSCHFRILATEKLHFKP</sequence>
<keyword evidence="2" id="KW-1185">Reference proteome</keyword>
<protein>
    <submittedName>
        <fullName evidence="1">Uncharacterized protein</fullName>
    </submittedName>
</protein>
<reference evidence="1" key="1">
    <citation type="submission" date="2023-06" db="EMBL/GenBank/DDBJ databases">
        <authorList>
            <consortium name="Lawrence Berkeley National Laboratory"/>
            <person name="Ahrendt S."/>
            <person name="Sahu N."/>
            <person name="Indic B."/>
            <person name="Wong-Bajracharya J."/>
            <person name="Merenyi Z."/>
            <person name="Ke H.-M."/>
            <person name="Monk M."/>
            <person name="Kocsube S."/>
            <person name="Drula E."/>
            <person name="Lipzen A."/>
            <person name="Balint B."/>
            <person name="Henrissat B."/>
            <person name="Andreopoulos B."/>
            <person name="Martin F.M."/>
            <person name="Harder C.B."/>
            <person name="Rigling D."/>
            <person name="Ford K.L."/>
            <person name="Foster G.D."/>
            <person name="Pangilinan J."/>
            <person name="Papanicolaou A."/>
            <person name="Barry K."/>
            <person name="LaButti K."/>
            <person name="Viragh M."/>
            <person name="Koriabine M."/>
            <person name="Yan M."/>
            <person name="Riley R."/>
            <person name="Champramary S."/>
            <person name="Plett K.L."/>
            <person name="Tsai I.J."/>
            <person name="Slot J."/>
            <person name="Sipos G."/>
            <person name="Plett J."/>
            <person name="Nagy L.G."/>
            <person name="Grigoriev I.V."/>
        </authorList>
    </citation>
    <scope>NUCLEOTIDE SEQUENCE</scope>
    <source>
        <strain evidence="1">HWK02</strain>
    </source>
</reference>
<accession>A0AA39TAF8</accession>
<organism evidence="1 2">
    <name type="scientific">Armillaria luteobubalina</name>
    <dbReference type="NCBI Taxonomy" id="153913"/>
    <lineage>
        <taxon>Eukaryota</taxon>
        <taxon>Fungi</taxon>
        <taxon>Dikarya</taxon>
        <taxon>Basidiomycota</taxon>
        <taxon>Agaricomycotina</taxon>
        <taxon>Agaricomycetes</taxon>
        <taxon>Agaricomycetidae</taxon>
        <taxon>Agaricales</taxon>
        <taxon>Marasmiineae</taxon>
        <taxon>Physalacriaceae</taxon>
        <taxon>Armillaria</taxon>
    </lineage>
</organism>
<evidence type="ECO:0000313" key="2">
    <source>
        <dbReference type="Proteomes" id="UP001175228"/>
    </source>
</evidence>
<dbReference type="EMBL" id="JAUEPU010000138">
    <property type="protein sequence ID" value="KAK0475991.1"/>
    <property type="molecule type" value="Genomic_DNA"/>
</dbReference>
<comment type="caution">
    <text evidence="1">The sequence shown here is derived from an EMBL/GenBank/DDBJ whole genome shotgun (WGS) entry which is preliminary data.</text>
</comment>
<evidence type="ECO:0000313" key="1">
    <source>
        <dbReference type="EMBL" id="KAK0475991.1"/>
    </source>
</evidence>
<dbReference type="Proteomes" id="UP001175228">
    <property type="component" value="Unassembled WGS sequence"/>
</dbReference>
<proteinExistence type="predicted"/>
<dbReference type="AlphaFoldDB" id="A0AA39TAF8"/>
<name>A0AA39TAF8_9AGAR</name>